<feature type="domain" description="PiggyBac transposable element-derived protein" evidence="1">
    <location>
        <begin position="1"/>
        <end position="50"/>
    </location>
</feature>
<evidence type="ECO:0000259" key="1">
    <source>
        <dbReference type="Pfam" id="PF13843"/>
    </source>
</evidence>
<dbReference type="AlphaFoldDB" id="A0AAN8K1S2"/>
<reference evidence="2 3" key="1">
    <citation type="submission" date="2024-01" db="EMBL/GenBank/DDBJ databases">
        <title>The genome of the rayed Mediterranean limpet Patella caerulea (Linnaeus, 1758).</title>
        <authorList>
            <person name="Anh-Thu Weber A."/>
            <person name="Halstead-Nussloch G."/>
        </authorList>
    </citation>
    <scope>NUCLEOTIDE SEQUENCE [LARGE SCALE GENOMIC DNA]</scope>
    <source>
        <strain evidence="2">AATW-2023a</strain>
        <tissue evidence="2">Whole specimen</tissue>
    </source>
</reference>
<keyword evidence="3" id="KW-1185">Reference proteome</keyword>
<evidence type="ECO:0000313" key="2">
    <source>
        <dbReference type="EMBL" id="KAK6183323.1"/>
    </source>
</evidence>
<protein>
    <recommendedName>
        <fullName evidence="1">PiggyBac transposable element-derived protein domain-containing protein</fullName>
    </recommendedName>
</protein>
<dbReference type="InterPro" id="IPR029526">
    <property type="entry name" value="PGBD"/>
</dbReference>
<dbReference type="Proteomes" id="UP001347796">
    <property type="component" value="Unassembled WGS sequence"/>
</dbReference>
<gene>
    <name evidence="2" type="ORF">SNE40_010825</name>
</gene>
<comment type="caution">
    <text evidence="2">The sequence shown here is derived from an EMBL/GenBank/DDBJ whole genome shotgun (WGS) entry which is preliminary data.</text>
</comment>
<name>A0AAN8K1S2_PATCE</name>
<dbReference type="EMBL" id="JAZGQO010000007">
    <property type="protein sequence ID" value="KAK6183323.1"/>
    <property type="molecule type" value="Genomic_DNA"/>
</dbReference>
<accession>A0AAN8K1S2</accession>
<dbReference type="Pfam" id="PF13843">
    <property type="entry name" value="DDE_Tnp_1_7"/>
    <property type="match status" value="1"/>
</dbReference>
<organism evidence="2 3">
    <name type="scientific">Patella caerulea</name>
    <name type="common">Rayed Mediterranean limpet</name>
    <dbReference type="NCBI Taxonomy" id="87958"/>
    <lineage>
        <taxon>Eukaryota</taxon>
        <taxon>Metazoa</taxon>
        <taxon>Spiralia</taxon>
        <taxon>Lophotrochozoa</taxon>
        <taxon>Mollusca</taxon>
        <taxon>Gastropoda</taxon>
        <taxon>Patellogastropoda</taxon>
        <taxon>Patelloidea</taxon>
        <taxon>Patellidae</taxon>
        <taxon>Patella</taxon>
    </lineage>
</organism>
<sequence length="54" mass="6439">MMVLYKGKYGNIKQYIKSKPHKWGFKPWVRCGDEGFMYDFQVYLGKTTNRATAR</sequence>
<evidence type="ECO:0000313" key="3">
    <source>
        <dbReference type="Proteomes" id="UP001347796"/>
    </source>
</evidence>
<proteinExistence type="predicted"/>